<keyword evidence="1" id="KW-0812">Transmembrane</keyword>
<dbReference type="STRING" id="1393122.SAMN05660895_0703"/>
<dbReference type="Proteomes" id="UP000199537">
    <property type="component" value="Unassembled WGS sequence"/>
</dbReference>
<feature type="transmembrane region" description="Helical" evidence="1">
    <location>
        <begin position="308"/>
        <end position="330"/>
    </location>
</feature>
<keyword evidence="1" id="KW-1133">Transmembrane helix</keyword>
<sequence length="383" mass="44076">MTNTLQKRFLSLDVLRGMTICFMIIVNTGAPGVQAYPPLEHAHWFGFTPTDLVFPTFMFVVGNAMSFSMPKYAERGPSVFWQKVIKRTVIIFLLGYLMYWFPFFDFTDSGQFYWKPFSHTRIMGVLQRIALGYFFGSIIVYYLSRRAVIILSVLMLLGYWALLYLFGDPAAPLSMTGNAVLRLDRFLFGDNHLYHGEGIPFDPEGVLSTLPAIVNVLYGYLAGKFIQENGKSYETIARLMIWGSLLVFVALFWNLSFPIAKKLWTSPFVLYTVGLDLIILGMLMYILEVRTDALNRPGMRRLTYFFLVFGRNPLFLYLVSELLITVLWMIPAGDNDLPQWVSDHIFQKIATGALGGLLYSLSYMLICWLIGLWLDRRRIYIRV</sequence>
<dbReference type="GO" id="GO:0016746">
    <property type="term" value="F:acyltransferase activity"/>
    <property type="evidence" value="ECO:0007669"/>
    <property type="project" value="UniProtKB-KW"/>
</dbReference>
<dbReference type="OrthoDB" id="9788724at2"/>
<evidence type="ECO:0000256" key="1">
    <source>
        <dbReference type="SAM" id="Phobius"/>
    </source>
</evidence>
<feature type="transmembrane region" description="Helical" evidence="1">
    <location>
        <begin position="12"/>
        <end position="32"/>
    </location>
</feature>
<keyword evidence="2" id="KW-0808">Transferase</keyword>
<keyword evidence="3" id="KW-1185">Reference proteome</keyword>
<dbReference type="AlphaFoldDB" id="A0A1I7N665"/>
<dbReference type="PANTHER" id="PTHR31061">
    <property type="entry name" value="LD22376P"/>
    <property type="match status" value="1"/>
</dbReference>
<feature type="transmembrane region" description="Helical" evidence="1">
    <location>
        <begin position="84"/>
        <end position="102"/>
    </location>
</feature>
<reference evidence="3" key="1">
    <citation type="submission" date="2016-10" db="EMBL/GenBank/DDBJ databases">
        <authorList>
            <person name="Varghese N."/>
            <person name="Submissions S."/>
        </authorList>
    </citation>
    <scope>NUCLEOTIDE SEQUENCE [LARGE SCALE GENOMIC DNA]</scope>
    <source>
        <strain evidence="3">DSM 14807</strain>
    </source>
</reference>
<protein>
    <submittedName>
        <fullName evidence="2">Predicted acyltransferase</fullName>
    </submittedName>
</protein>
<dbReference type="RefSeq" id="WP_092457792.1">
    <property type="nucleotide sequence ID" value="NZ_FPCJ01000001.1"/>
</dbReference>
<name>A0A1I7N665_9BACT</name>
<evidence type="ECO:0000313" key="2">
    <source>
        <dbReference type="EMBL" id="SFV30121.1"/>
    </source>
</evidence>
<evidence type="ECO:0000313" key="3">
    <source>
        <dbReference type="Proteomes" id="UP000199537"/>
    </source>
</evidence>
<feature type="transmembrane region" description="Helical" evidence="1">
    <location>
        <begin position="148"/>
        <end position="166"/>
    </location>
</feature>
<dbReference type="EMBL" id="FPCJ01000001">
    <property type="protein sequence ID" value="SFV30121.1"/>
    <property type="molecule type" value="Genomic_DNA"/>
</dbReference>
<feature type="transmembrane region" description="Helical" evidence="1">
    <location>
        <begin position="235"/>
        <end position="256"/>
    </location>
</feature>
<feature type="transmembrane region" description="Helical" evidence="1">
    <location>
        <begin position="122"/>
        <end position="143"/>
    </location>
</feature>
<feature type="transmembrane region" description="Helical" evidence="1">
    <location>
        <begin position="268"/>
        <end position="287"/>
    </location>
</feature>
<gene>
    <name evidence="2" type="ORF">SAMN05660895_0703</name>
</gene>
<proteinExistence type="predicted"/>
<keyword evidence="2" id="KW-0012">Acyltransferase</keyword>
<feature type="transmembrane region" description="Helical" evidence="1">
    <location>
        <begin position="52"/>
        <end position="72"/>
    </location>
</feature>
<dbReference type="PANTHER" id="PTHR31061:SF24">
    <property type="entry name" value="LD22376P"/>
    <property type="match status" value="1"/>
</dbReference>
<keyword evidence="1" id="KW-0472">Membrane</keyword>
<feature type="transmembrane region" description="Helical" evidence="1">
    <location>
        <begin position="205"/>
        <end position="223"/>
    </location>
</feature>
<accession>A0A1I7N665</accession>
<feature type="transmembrane region" description="Helical" evidence="1">
    <location>
        <begin position="350"/>
        <end position="374"/>
    </location>
</feature>
<organism evidence="2 3">
    <name type="scientific">Thermoflavifilum thermophilum</name>
    <dbReference type="NCBI Taxonomy" id="1393122"/>
    <lineage>
        <taxon>Bacteria</taxon>
        <taxon>Pseudomonadati</taxon>
        <taxon>Bacteroidota</taxon>
        <taxon>Chitinophagia</taxon>
        <taxon>Chitinophagales</taxon>
        <taxon>Chitinophagaceae</taxon>
        <taxon>Thermoflavifilum</taxon>
    </lineage>
</organism>